<dbReference type="EMBL" id="CAJOBA010002199">
    <property type="protein sequence ID" value="CAF3634485.1"/>
    <property type="molecule type" value="Genomic_DNA"/>
</dbReference>
<dbReference type="EMBL" id="CAJOBC010034981">
    <property type="protein sequence ID" value="CAF4110273.1"/>
    <property type="molecule type" value="Genomic_DNA"/>
</dbReference>
<dbReference type="PANTHER" id="PTHR41394:SF5">
    <property type="entry name" value="SLC41A_MGTE INTEGRAL MEMBRANE DOMAIN-CONTAINING PROTEIN"/>
    <property type="match status" value="1"/>
</dbReference>
<evidence type="ECO:0000256" key="3">
    <source>
        <dbReference type="ARBA" id="ARBA00022448"/>
    </source>
</evidence>
<keyword evidence="5" id="KW-0460">Magnesium</keyword>
<feature type="transmembrane region" description="Helical" evidence="9">
    <location>
        <begin position="80"/>
        <end position="100"/>
    </location>
</feature>
<feature type="domain" description="SLC41A/MgtE integral membrane" evidence="10">
    <location>
        <begin position="115"/>
        <end position="235"/>
    </location>
</feature>
<proteinExistence type="inferred from homology"/>
<comment type="caution">
    <text evidence="12">The sequence shown here is derived from an EMBL/GenBank/DDBJ whole genome shotgun (WGS) entry which is preliminary data.</text>
</comment>
<dbReference type="EMBL" id="CAJNOK010002199">
    <property type="protein sequence ID" value="CAF0849244.1"/>
    <property type="molecule type" value="Genomic_DNA"/>
</dbReference>
<evidence type="ECO:0000313" key="14">
    <source>
        <dbReference type="EMBL" id="CAF4110273.1"/>
    </source>
</evidence>
<protein>
    <recommendedName>
        <fullName evidence="10">SLC41A/MgtE integral membrane domain-containing protein</fullName>
    </recommendedName>
</protein>
<dbReference type="GO" id="GO:0016020">
    <property type="term" value="C:membrane"/>
    <property type="evidence" value="ECO:0007669"/>
    <property type="project" value="UniProtKB-SubCell"/>
</dbReference>
<feature type="transmembrane region" description="Helical" evidence="9">
    <location>
        <begin position="184"/>
        <end position="206"/>
    </location>
</feature>
<dbReference type="Proteomes" id="UP000682733">
    <property type="component" value="Unassembled WGS sequence"/>
</dbReference>
<evidence type="ECO:0000256" key="9">
    <source>
        <dbReference type="SAM" id="Phobius"/>
    </source>
</evidence>
<dbReference type="Proteomes" id="UP000677228">
    <property type="component" value="Unassembled WGS sequence"/>
</dbReference>
<evidence type="ECO:0000256" key="2">
    <source>
        <dbReference type="ARBA" id="ARBA00009749"/>
    </source>
</evidence>
<evidence type="ECO:0000256" key="4">
    <source>
        <dbReference type="ARBA" id="ARBA00022692"/>
    </source>
</evidence>
<dbReference type="SUPFAM" id="SSF161093">
    <property type="entry name" value="MgtE membrane domain-like"/>
    <property type="match status" value="1"/>
</dbReference>
<keyword evidence="3" id="KW-0813">Transport</keyword>
<evidence type="ECO:0000256" key="5">
    <source>
        <dbReference type="ARBA" id="ARBA00022842"/>
    </source>
</evidence>
<evidence type="ECO:0000256" key="7">
    <source>
        <dbReference type="ARBA" id="ARBA00023136"/>
    </source>
</evidence>
<evidence type="ECO:0000313" key="11">
    <source>
        <dbReference type="EMBL" id="CAF0849244.1"/>
    </source>
</evidence>
<feature type="transmembrane region" description="Helical" evidence="9">
    <location>
        <begin position="112"/>
        <end position="133"/>
    </location>
</feature>
<evidence type="ECO:0000259" key="10">
    <source>
        <dbReference type="Pfam" id="PF01769"/>
    </source>
</evidence>
<accession>A0A815DG05</accession>
<dbReference type="Proteomes" id="UP000681722">
    <property type="component" value="Unassembled WGS sequence"/>
</dbReference>
<dbReference type="EMBL" id="CAJNOQ010012260">
    <property type="protein sequence ID" value="CAF1295826.1"/>
    <property type="molecule type" value="Genomic_DNA"/>
</dbReference>
<name>A0A815DG05_9BILA</name>
<evidence type="ECO:0000256" key="1">
    <source>
        <dbReference type="ARBA" id="ARBA00004141"/>
    </source>
</evidence>
<evidence type="ECO:0000256" key="6">
    <source>
        <dbReference type="ARBA" id="ARBA00022989"/>
    </source>
</evidence>
<dbReference type="AlphaFoldDB" id="A0A815DG05"/>
<keyword evidence="4 9" id="KW-0812">Transmembrane</keyword>
<comment type="similarity">
    <text evidence="2">Belongs to the SLC41A transporter family.</text>
</comment>
<dbReference type="OrthoDB" id="48232at2759"/>
<keyword evidence="15" id="KW-1185">Reference proteome</keyword>
<evidence type="ECO:0000313" key="12">
    <source>
        <dbReference type="EMBL" id="CAF1295826.1"/>
    </source>
</evidence>
<feature type="transmembrane region" description="Helical" evidence="9">
    <location>
        <begin position="218"/>
        <end position="241"/>
    </location>
</feature>
<dbReference type="Gene3D" id="1.10.357.20">
    <property type="entry name" value="SLC41 divalent cation transporters, integral membrane domain"/>
    <property type="match status" value="1"/>
</dbReference>
<comment type="subcellular location">
    <subcellularLocation>
        <location evidence="1">Membrane</location>
        <topology evidence="1">Multi-pass membrane protein</topology>
    </subcellularLocation>
</comment>
<evidence type="ECO:0000256" key="8">
    <source>
        <dbReference type="SAM" id="MobiDB-lite"/>
    </source>
</evidence>
<evidence type="ECO:0000313" key="15">
    <source>
        <dbReference type="Proteomes" id="UP000663829"/>
    </source>
</evidence>
<feature type="region of interest" description="Disordered" evidence="8">
    <location>
        <begin position="1"/>
        <end position="20"/>
    </location>
</feature>
<organism evidence="12 15">
    <name type="scientific">Didymodactylos carnosus</name>
    <dbReference type="NCBI Taxonomy" id="1234261"/>
    <lineage>
        <taxon>Eukaryota</taxon>
        <taxon>Metazoa</taxon>
        <taxon>Spiralia</taxon>
        <taxon>Gnathifera</taxon>
        <taxon>Rotifera</taxon>
        <taxon>Eurotatoria</taxon>
        <taxon>Bdelloidea</taxon>
        <taxon>Philodinida</taxon>
        <taxon>Philodinidae</taxon>
        <taxon>Didymodactylos</taxon>
    </lineage>
</organism>
<sequence>MDNETSMRRRNVQKDDQVCEPQSVTLSKAIDQFEHYLSQLSSKDLKQYEHHIRSKLDRDESKEHSLPTSTSFVKSNFDRFILLGILLIFQSFSSFILGSFSDLISKHIQITMYLTMLVGSGGNAGNQAAVLMIRQLSVGTRYKLAKLLFNETLAALFIGTLITLVGFIRVLIEEKGELRISLTISLALFSIVTISIVLGTCLPLIFNRIFGLDPAHAGPTIQVCMDIIGVCITCAVGQWMLN</sequence>
<reference evidence="12" key="1">
    <citation type="submission" date="2021-02" db="EMBL/GenBank/DDBJ databases">
        <authorList>
            <person name="Nowell W R."/>
        </authorList>
    </citation>
    <scope>NUCLEOTIDE SEQUENCE</scope>
</reference>
<feature type="transmembrane region" description="Helical" evidence="9">
    <location>
        <begin position="153"/>
        <end position="172"/>
    </location>
</feature>
<dbReference type="GO" id="GO:0008324">
    <property type="term" value="F:monoatomic cation transmembrane transporter activity"/>
    <property type="evidence" value="ECO:0007669"/>
    <property type="project" value="InterPro"/>
</dbReference>
<keyword evidence="6 9" id="KW-1133">Transmembrane helix</keyword>
<dbReference type="InterPro" id="IPR036739">
    <property type="entry name" value="SLC41_membr_dom_sf"/>
</dbReference>
<dbReference type="PANTHER" id="PTHR41394">
    <property type="entry name" value="MAGNESIUM TRANSPORTER MGTE"/>
    <property type="match status" value="1"/>
</dbReference>
<dbReference type="InterPro" id="IPR006667">
    <property type="entry name" value="SLC41_membr_dom"/>
</dbReference>
<dbReference type="Pfam" id="PF01769">
    <property type="entry name" value="MgtE"/>
    <property type="match status" value="1"/>
</dbReference>
<keyword evidence="7 9" id="KW-0472">Membrane</keyword>
<dbReference type="Proteomes" id="UP000663829">
    <property type="component" value="Unassembled WGS sequence"/>
</dbReference>
<gene>
    <name evidence="12" type="ORF">GPM918_LOCUS28269</name>
    <name evidence="11" type="ORF">OVA965_LOCUS7053</name>
    <name evidence="14" type="ORF">SRO942_LOCUS28754</name>
    <name evidence="13" type="ORF">TMI583_LOCUS7049</name>
</gene>
<evidence type="ECO:0000313" key="13">
    <source>
        <dbReference type="EMBL" id="CAF3634485.1"/>
    </source>
</evidence>